<reference evidence="3" key="1">
    <citation type="submission" date="2020-12" db="EMBL/GenBank/DDBJ databases">
        <title>Geomonas sp. Red875, isolated from river sediment.</title>
        <authorList>
            <person name="Xu Z."/>
            <person name="Zhang Z."/>
            <person name="Masuda Y."/>
            <person name="Itoh H."/>
            <person name="Senoo K."/>
        </authorList>
    </citation>
    <scope>NUCLEOTIDE SEQUENCE</scope>
    <source>
        <strain evidence="3">Red875</strain>
    </source>
</reference>
<sequence length="218" mass="23610">MNRKKLLLAVLVLCFFGAVVSAVLRAPHQEKVTQLKYRPGVPVPVRKSAPTKGTAAPAGPARDQGGLDMALMDRQLPAYSGFRRNIFSPIFREEVKLPPVKALPLPPRPLPLPPPPKQPPLVAAGPPAPPPPPEDKDFEELSRFTFLGFLNKEGSKTIFLSNGKEIFLAKKGSTVAGKFTVVALTDDALTLGTRSSGKEVVIPLMENRALIPQRSGRR</sequence>
<dbReference type="RefSeq" id="WP_199385239.1">
    <property type="nucleotide sequence ID" value="NZ_JAEMHM010000013.1"/>
</dbReference>
<organism evidence="3 4">
    <name type="scientific">Geomesophilobacter sediminis</name>
    <dbReference type="NCBI Taxonomy" id="2798584"/>
    <lineage>
        <taxon>Bacteria</taxon>
        <taxon>Pseudomonadati</taxon>
        <taxon>Thermodesulfobacteriota</taxon>
        <taxon>Desulfuromonadia</taxon>
        <taxon>Geobacterales</taxon>
        <taxon>Geobacteraceae</taxon>
        <taxon>Geomesophilobacter</taxon>
    </lineage>
</organism>
<evidence type="ECO:0000256" key="1">
    <source>
        <dbReference type="SAM" id="MobiDB-lite"/>
    </source>
</evidence>
<comment type="caution">
    <text evidence="3">The sequence shown here is derived from an EMBL/GenBank/DDBJ whole genome shotgun (WGS) entry which is preliminary data.</text>
</comment>
<dbReference type="EMBL" id="JAEMHM010000013">
    <property type="protein sequence ID" value="MBJ6726333.1"/>
    <property type="molecule type" value="Genomic_DNA"/>
</dbReference>
<accession>A0A8J7IQU1</accession>
<evidence type="ECO:0000313" key="3">
    <source>
        <dbReference type="EMBL" id="MBJ6726333.1"/>
    </source>
</evidence>
<proteinExistence type="predicted"/>
<feature type="compositionally biased region" description="Low complexity" evidence="1">
    <location>
        <begin position="50"/>
        <end position="61"/>
    </location>
</feature>
<dbReference type="Proteomes" id="UP000636888">
    <property type="component" value="Unassembled WGS sequence"/>
</dbReference>
<feature type="region of interest" description="Disordered" evidence="1">
    <location>
        <begin position="43"/>
        <end position="66"/>
    </location>
</feature>
<dbReference type="AlphaFoldDB" id="A0A8J7IQU1"/>
<feature type="region of interest" description="Disordered" evidence="1">
    <location>
        <begin position="108"/>
        <end position="135"/>
    </location>
</feature>
<keyword evidence="2" id="KW-0732">Signal</keyword>
<evidence type="ECO:0000256" key="2">
    <source>
        <dbReference type="SAM" id="SignalP"/>
    </source>
</evidence>
<name>A0A8J7IQU1_9BACT</name>
<feature type="chain" id="PRO_5035229864" evidence="2">
    <location>
        <begin position="22"/>
        <end position="218"/>
    </location>
</feature>
<feature type="signal peptide" evidence="2">
    <location>
        <begin position="1"/>
        <end position="21"/>
    </location>
</feature>
<protein>
    <submittedName>
        <fullName evidence="3">Type II secretion system protein PulP</fullName>
    </submittedName>
</protein>
<evidence type="ECO:0000313" key="4">
    <source>
        <dbReference type="Proteomes" id="UP000636888"/>
    </source>
</evidence>
<gene>
    <name evidence="3" type="ORF">JFN93_16600</name>
</gene>
<keyword evidence="4" id="KW-1185">Reference proteome</keyword>
<feature type="compositionally biased region" description="Pro residues" evidence="1">
    <location>
        <begin position="108"/>
        <end position="119"/>
    </location>
</feature>